<evidence type="ECO:0000313" key="4">
    <source>
        <dbReference type="EMBL" id="MFC3765424.1"/>
    </source>
</evidence>
<gene>
    <name evidence="4" type="ORF">ACFOUW_31645</name>
</gene>
<protein>
    <submittedName>
        <fullName evidence="4">ParB/RepB/Spo0J family partition protein</fullName>
    </submittedName>
</protein>
<feature type="compositionally biased region" description="Polar residues" evidence="2">
    <location>
        <begin position="289"/>
        <end position="300"/>
    </location>
</feature>
<dbReference type="Gene3D" id="1.10.10.2830">
    <property type="match status" value="1"/>
</dbReference>
<evidence type="ECO:0000256" key="2">
    <source>
        <dbReference type="SAM" id="MobiDB-lite"/>
    </source>
</evidence>
<dbReference type="SUPFAM" id="SSF110849">
    <property type="entry name" value="ParB/Sulfiredoxin"/>
    <property type="match status" value="1"/>
</dbReference>
<dbReference type="InterPro" id="IPR036086">
    <property type="entry name" value="ParB/Sulfiredoxin_sf"/>
</dbReference>
<dbReference type="Gene3D" id="3.90.1530.30">
    <property type="match status" value="1"/>
</dbReference>
<comment type="caution">
    <text evidence="4">The sequence shown here is derived from an EMBL/GenBank/DDBJ whole genome shotgun (WGS) entry which is preliminary data.</text>
</comment>
<keyword evidence="5" id="KW-1185">Reference proteome</keyword>
<name>A0ABV7YKU2_9ACTN</name>
<proteinExistence type="inferred from homology"/>
<dbReference type="InterPro" id="IPR003115">
    <property type="entry name" value="ParB_N"/>
</dbReference>
<sequence length="300" mass="33079">MRQLRLDQLVVSRLQVRTREVEKDLEELVENIRVHGQLEPIVVAPIEGPSDEGAAQYEIVAGQRRFLALQRLNQPTILAAILEERADEATTRALSISENLMRRGLSSKDLIDACTSLYHKYGSIKAVSEELALPYSKVRAYIKFERLRPELKNLIQGGTLDVRTAIRIEDHFGEKGVDESELENIAKTLSRMTTAQQIDFLSQSARSLGSGVAEVAGKGKVLRVRPGGVKQILVTLREEQYMQLRSWASRRGFTQDRAAAQILAAFLGGAVSPNELKGEVGGSGVADGQKSSKNLNSTID</sequence>
<evidence type="ECO:0000259" key="3">
    <source>
        <dbReference type="SMART" id="SM00470"/>
    </source>
</evidence>
<organism evidence="4 5">
    <name type="scientific">Tenggerimyces flavus</name>
    <dbReference type="NCBI Taxonomy" id="1708749"/>
    <lineage>
        <taxon>Bacteria</taxon>
        <taxon>Bacillati</taxon>
        <taxon>Actinomycetota</taxon>
        <taxon>Actinomycetes</taxon>
        <taxon>Propionibacteriales</taxon>
        <taxon>Nocardioidaceae</taxon>
        <taxon>Tenggerimyces</taxon>
    </lineage>
</organism>
<dbReference type="PANTHER" id="PTHR33375">
    <property type="entry name" value="CHROMOSOME-PARTITIONING PROTEIN PARB-RELATED"/>
    <property type="match status" value="1"/>
</dbReference>
<evidence type="ECO:0000313" key="5">
    <source>
        <dbReference type="Proteomes" id="UP001595699"/>
    </source>
</evidence>
<dbReference type="Pfam" id="PF02195">
    <property type="entry name" value="ParB_N"/>
    <property type="match status" value="1"/>
</dbReference>
<comment type="similarity">
    <text evidence="1">Belongs to the ParB family.</text>
</comment>
<dbReference type="Proteomes" id="UP001595699">
    <property type="component" value="Unassembled WGS sequence"/>
</dbReference>
<dbReference type="EMBL" id="JBHRZH010000037">
    <property type="protein sequence ID" value="MFC3765424.1"/>
    <property type="molecule type" value="Genomic_DNA"/>
</dbReference>
<evidence type="ECO:0000256" key="1">
    <source>
        <dbReference type="ARBA" id="ARBA00006295"/>
    </source>
</evidence>
<reference evidence="5" key="1">
    <citation type="journal article" date="2019" name="Int. J. Syst. Evol. Microbiol.">
        <title>The Global Catalogue of Microorganisms (GCM) 10K type strain sequencing project: providing services to taxonomists for standard genome sequencing and annotation.</title>
        <authorList>
            <consortium name="The Broad Institute Genomics Platform"/>
            <consortium name="The Broad Institute Genome Sequencing Center for Infectious Disease"/>
            <person name="Wu L."/>
            <person name="Ma J."/>
        </authorList>
    </citation>
    <scope>NUCLEOTIDE SEQUENCE [LARGE SCALE GENOMIC DNA]</scope>
    <source>
        <strain evidence="5">CGMCC 4.7241</strain>
    </source>
</reference>
<dbReference type="PANTHER" id="PTHR33375:SF1">
    <property type="entry name" value="CHROMOSOME-PARTITIONING PROTEIN PARB-RELATED"/>
    <property type="match status" value="1"/>
</dbReference>
<dbReference type="SUPFAM" id="SSF109709">
    <property type="entry name" value="KorB DNA-binding domain-like"/>
    <property type="match status" value="1"/>
</dbReference>
<dbReference type="NCBIfam" id="TIGR00180">
    <property type="entry name" value="parB_part"/>
    <property type="match status" value="1"/>
</dbReference>
<dbReference type="SMART" id="SM00470">
    <property type="entry name" value="ParB"/>
    <property type="match status" value="1"/>
</dbReference>
<dbReference type="InterPro" id="IPR004437">
    <property type="entry name" value="ParB/RepB/Spo0J"/>
</dbReference>
<feature type="region of interest" description="Disordered" evidence="2">
    <location>
        <begin position="279"/>
        <end position="300"/>
    </location>
</feature>
<accession>A0ABV7YKU2</accession>
<feature type="domain" description="ParB-like N-terminal" evidence="3">
    <location>
        <begin position="2"/>
        <end position="100"/>
    </location>
</feature>
<dbReference type="RefSeq" id="WP_205121194.1">
    <property type="nucleotide sequence ID" value="NZ_JAFBCM010000001.1"/>
</dbReference>
<dbReference type="InterPro" id="IPR050336">
    <property type="entry name" value="Chromosome_partition/occlusion"/>
</dbReference>